<comment type="caution">
    <text evidence="1">The sequence shown here is derived from an EMBL/GenBank/DDBJ whole genome shotgun (WGS) entry which is preliminary data.</text>
</comment>
<gene>
    <name evidence="1" type="ORF">Tco_0751252</name>
</gene>
<proteinExistence type="predicted"/>
<evidence type="ECO:0000313" key="1">
    <source>
        <dbReference type="EMBL" id="GJS84711.1"/>
    </source>
</evidence>
<reference evidence="1" key="2">
    <citation type="submission" date="2022-01" db="EMBL/GenBank/DDBJ databases">
        <authorList>
            <person name="Yamashiro T."/>
            <person name="Shiraishi A."/>
            <person name="Satake H."/>
            <person name="Nakayama K."/>
        </authorList>
    </citation>
    <scope>NUCLEOTIDE SEQUENCE</scope>
</reference>
<accession>A0ABQ4Z4N9</accession>
<sequence>MKDISPLEIRKASTPECVTAVTFLMCVQIGEQQDEGVLLKVREDAADRERKYRKKRTEYIKPQDPEKYRLFARLTNYSACLVLSGCKDSRDDGFMLKYQIECSEKADVVLEHLGGLNGESICAMPYQNQVNPEDWTNTVYRLEKIPSGKTAEQDEYTL</sequence>
<dbReference type="Proteomes" id="UP001151760">
    <property type="component" value="Unassembled WGS sequence"/>
</dbReference>
<protein>
    <submittedName>
        <fullName evidence="1">Uncharacterized protein</fullName>
    </submittedName>
</protein>
<reference evidence="1" key="1">
    <citation type="journal article" date="2022" name="Int. J. Mol. Sci.">
        <title>Draft Genome of Tanacetum Coccineum: Genomic Comparison of Closely Related Tanacetum-Family Plants.</title>
        <authorList>
            <person name="Yamashiro T."/>
            <person name="Shiraishi A."/>
            <person name="Nakayama K."/>
            <person name="Satake H."/>
        </authorList>
    </citation>
    <scope>NUCLEOTIDE SEQUENCE</scope>
</reference>
<dbReference type="EMBL" id="BQNB010010996">
    <property type="protein sequence ID" value="GJS84711.1"/>
    <property type="molecule type" value="Genomic_DNA"/>
</dbReference>
<organism evidence="1 2">
    <name type="scientific">Tanacetum coccineum</name>
    <dbReference type="NCBI Taxonomy" id="301880"/>
    <lineage>
        <taxon>Eukaryota</taxon>
        <taxon>Viridiplantae</taxon>
        <taxon>Streptophyta</taxon>
        <taxon>Embryophyta</taxon>
        <taxon>Tracheophyta</taxon>
        <taxon>Spermatophyta</taxon>
        <taxon>Magnoliopsida</taxon>
        <taxon>eudicotyledons</taxon>
        <taxon>Gunneridae</taxon>
        <taxon>Pentapetalae</taxon>
        <taxon>asterids</taxon>
        <taxon>campanulids</taxon>
        <taxon>Asterales</taxon>
        <taxon>Asteraceae</taxon>
        <taxon>Asteroideae</taxon>
        <taxon>Anthemideae</taxon>
        <taxon>Anthemidinae</taxon>
        <taxon>Tanacetum</taxon>
    </lineage>
</organism>
<name>A0ABQ4Z4N9_9ASTR</name>
<keyword evidence="2" id="KW-1185">Reference proteome</keyword>
<evidence type="ECO:0000313" key="2">
    <source>
        <dbReference type="Proteomes" id="UP001151760"/>
    </source>
</evidence>